<protein>
    <submittedName>
        <fullName evidence="4">Uncharacterized protein LOC110975826 isoform X1</fullName>
    </submittedName>
</protein>
<dbReference type="OrthoDB" id="44820at2759"/>
<feature type="region of interest" description="Disordered" evidence="1">
    <location>
        <begin position="128"/>
        <end position="152"/>
    </location>
</feature>
<dbReference type="AlphaFoldDB" id="A0A8B7XWC2"/>
<name>A0A8B7XWC2_ACAPL</name>
<feature type="chain" id="PRO_5034580381" evidence="2">
    <location>
        <begin position="17"/>
        <end position="537"/>
    </location>
</feature>
<dbReference type="KEGG" id="aplc:110975826"/>
<organism evidence="3 4">
    <name type="scientific">Acanthaster planci</name>
    <name type="common">Crown-of-thorns starfish</name>
    <dbReference type="NCBI Taxonomy" id="133434"/>
    <lineage>
        <taxon>Eukaryota</taxon>
        <taxon>Metazoa</taxon>
        <taxon>Echinodermata</taxon>
        <taxon>Eleutherozoa</taxon>
        <taxon>Asterozoa</taxon>
        <taxon>Asteroidea</taxon>
        <taxon>Valvatacea</taxon>
        <taxon>Valvatida</taxon>
        <taxon>Acanthasteridae</taxon>
        <taxon>Acanthaster</taxon>
    </lineage>
</organism>
<keyword evidence="3" id="KW-1185">Reference proteome</keyword>
<gene>
    <name evidence="4" type="primary">LOC110975826</name>
</gene>
<sequence>MFFWFCSARHCQFVAAMAFVRRFCTSVSELGHPHAGKQLSRKATRSSWLGTSACNPLINPALSITTGRDVSLQHIFFSRLRPTGNSSKAGTCPESLAYPFARSASGGGRSSSLHWDRRETSLMCLKDSTPSCSEGLHPPKLSPHQGEGATADELGIKDSSDREPPVLFSVERSTVNHVLSLLTSSLHVQDGLKDITATLRRLSATMHVQSIMETAAKPWDVTSSDDIIIRNNPPNEQHGANHILNNWGTGRQDSSCQNQLPSQLEAAQSLKSTEKLPALDVGVLRHAEGIHRTHLYFNKVYHVPMVAAVPEPNHLQSSTGDLQPPPAKPGSGLTKPDSSTVSPQDDNGAPKPSKEQILVMYERLEQELPNFLNESHDFSMYASTVEFDNRIMRFKTKGLPAYKASIQGLKYLCAAYVTGSTMEVLRITAELELGQIQARWRVRGVPLHSYVIRPWRRKHPDRYFDAFSTFELGSDGLIHRHKMDKVMPTPSDKVRAPSLAMRIGIALGLARNPALAPDCMVPKHLSFIQPKAGTGKL</sequence>
<dbReference type="Pfam" id="PF10184">
    <property type="entry name" value="DUF2358"/>
    <property type="match status" value="1"/>
</dbReference>
<feature type="compositionally biased region" description="Polar residues" evidence="1">
    <location>
        <begin position="336"/>
        <end position="345"/>
    </location>
</feature>
<proteinExistence type="predicted"/>
<feature type="region of interest" description="Disordered" evidence="1">
    <location>
        <begin position="312"/>
        <end position="352"/>
    </location>
</feature>
<dbReference type="GeneID" id="110975826"/>
<evidence type="ECO:0000313" key="4">
    <source>
        <dbReference type="RefSeq" id="XP_022084335.1"/>
    </source>
</evidence>
<keyword evidence="2" id="KW-0732">Signal</keyword>
<feature type="region of interest" description="Disordered" evidence="1">
    <location>
        <begin position="234"/>
        <end position="268"/>
    </location>
</feature>
<evidence type="ECO:0000256" key="1">
    <source>
        <dbReference type="SAM" id="MobiDB-lite"/>
    </source>
</evidence>
<evidence type="ECO:0000313" key="3">
    <source>
        <dbReference type="Proteomes" id="UP000694845"/>
    </source>
</evidence>
<dbReference type="PANTHER" id="PTHR31094:SF2">
    <property type="entry name" value="RIKEN CDNA 2310061I04 GENE"/>
    <property type="match status" value="1"/>
</dbReference>
<dbReference type="Proteomes" id="UP000694845">
    <property type="component" value="Unplaced"/>
</dbReference>
<dbReference type="InterPro" id="IPR018790">
    <property type="entry name" value="DUF2358"/>
</dbReference>
<dbReference type="PANTHER" id="PTHR31094">
    <property type="entry name" value="RIKEN CDNA 2310061I04 GENE"/>
    <property type="match status" value="1"/>
</dbReference>
<feature type="compositionally biased region" description="Polar residues" evidence="1">
    <location>
        <begin position="243"/>
        <end position="268"/>
    </location>
</feature>
<evidence type="ECO:0000256" key="2">
    <source>
        <dbReference type="SAM" id="SignalP"/>
    </source>
</evidence>
<reference evidence="4" key="1">
    <citation type="submission" date="2025-08" db="UniProtKB">
        <authorList>
            <consortium name="RefSeq"/>
        </authorList>
    </citation>
    <scope>IDENTIFICATION</scope>
</reference>
<accession>A0A8B7XWC2</accession>
<dbReference type="RefSeq" id="XP_022084335.1">
    <property type="nucleotide sequence ID" value="XM_022228643.1"/>
</dbReference>
<feature type="signal peptide" evidence="2">
    <location>
        <begin position="1"/>
        <end position="16"/>
    </location>
</feature>